<reference evidence="2" key="2">
    <citation type="submission" date="2016-04" db="UniProtKB">
        <authorList>
            <consortium name="EnsemblMetazoa"/>
        </authorList>
    </citation>
    <scope>IDENTIFICATION</scope>
</reference>
<reference evidence="3" key="1">
    <citation type="journal article" date="2011" name="PLoS Genet.">
        <title>The genome sequence of the leaf-cutter ant Atta cephalotes reveals insights into its obligate symbiotic lifestyle.</title>
        <authorList>
            <person name="Suen G."/>
            <person name="Teiling C."/>
            <person name="Li L."/>
            <person name="Holt C."/>
            <person name="Abouheif E."/>
            <person name="Bornberg-Bauer E."/>
            <person name="Bouffard P."/>
            <person name="Caldera E.J."/>
            <person name="Cash E."/>
            <person name="Cavanaugh A."/>
            <person name="Denas O."/>
            <person name="Elhaik E."/>
            <person name="Fave M.J."/>
            <person name="Gadau J."/>
            <person name="Gibson J.D."/>
            <person name="Graur D."/>
            <person name="Grubbs K.J."/>
            <person name="Hagen D.E."/>
            <person name="Harkins T.T."/>
            <person name="Helmkampf M."/>
            <person name="Hu H."/>
            <person name="Johnson B.R."/>
            <person name="Kim J."/>
            <person name="Marsh S.E."/>
            <person name="Moeller J.A."/>
            <person name="Munoz-Torres M.C."/>
            <person name="Murphy M.C."/>
            <person name="Naughton M.C."/>
            <person name="Nigam S."/>
            <person name="Overson R."/>
            <person name="Rajakumar R."/>
            <person name="Reese J.T."/>
            <person name="Scott J.J."/>
            <person name="Smith C.R."/>
            <person name="Tao S."/>
            <person name="Tsutsui N.D."/>
            <person name="Viljakainen L."/>
            <person name="Wissler L."/>
            <person name="Yandell M.D."/>
            <person name="Zimmer F."/>
            <person name="Taylor J."/>
            <person name="Slater S.C."/>
            <person name="Clifton S.W."/>
            <person name="Warren W.C."/>
            <person name="Elsik C.G."/>
            <person name="Smith C.D."/>
            <person name="Weinstock G.M."/>
            <person name="Gerardo N.M."/>
            <person name="Currie C.R."/>
        </authorList>
    </citation>
    <scope>NUCLEOTIDE SEQUENCE [LARGE SCALE GENOMIC DNA]</scope>
</reference>
<protein>
    <recommendedName>
        <fullName evidence="1">C2CD3 N-terminal C2 domain-containing protein</fullName>
    </recommendedName>
</protein>
<dbReference type="STRING" id="12957.A0A158N9A4"/>
<dbReference type="AlphaFoldDB" id="A0A158N9A4"/>
<gene>
    <name evidence="2" type="primary">105617150</name>
</gene>
<keyword evidence="3" id="KW-1185">Reference proteome</keyword>
<proteinExistence type="predicted"/>
<dbReference type="Pfam" id="PF25339">
    <property type="entry name" value="C2_C2CD3_N"/>
    <property type="match status" value="1"/>
</dbReference>
<dbReference type="InParanoid" id="A0A158N9A4"/>
<sequence>MDSQTKFNRSLPPLVEGKIHGSLRLVISEVLWIRTNPGDVTVVASWWGEHEHAQFRPKDSTTETERTNEDVTEFQECRKKSNEMVTDKLVAQIVARAQYLRKVILKETYKEDSSTLNDSSLSNELHFNTSSENKEKLDKYILGMQMPSLEEKKVLNVIRSTPPCFIDLMPKIIATDKDNINTEWNQSFSIKLNSPEEDVLDKNMTCTELKGTYPLDYVNSMKVFIESFTLTSAGYRRAKSTCLQYNVPLSLTYFIQYDTTFGSTKQANKSSKEIKFIRTYARKQVGQGDLARMTLTLSRL</sequence>
<dbReference type="EnsemblMetazoa" id="XM_012198722.1">
    <property type="protein sequence ID" value="XP_012054112.1"/>
    <property type="gene ID" value="LOC105617150"/>
</dbReference>
<dbReference type="Proteomes" id="UP000005205">
    <property type="component" value="Unassembled WGS sequence"/>
</dbReference>
<dbReference type="InterPro" id="IPR057537">
    <property type="entry name" value="C2_C2CD3_N"/>
</dbReference>
<organism evidence="2 3">
    <name type="scientific">Atta cephalotes</name>
    <name type="common">Leafcutter ant</name>
    <dbReference type="NCBI Taxonomy" id="12957"/>
    <lineage>
        <taxon>Eukaryota</taxon>
        <taxon>Metazoa</taxon>
        <taxon>Ecdysozoa</taxon>
        <taxon>Arthropoda</taxon>
        <taxon>Hexapoda</taxon>
        <taxon>Insecta</taxon>
        <taxon>Pterygota</taxon>
        <taxon>Neoptera</taxon>
        <taxon>Endopterygota</taxon>
        <taxon>Hymenoptera</taxon>
        <taxon>Apocrita</taxon>
        <taxon>Aculeata</taxon>
        <taxon>Formicoidea</taxon>
        <taxon>Formicidae</taxon>
        <taxon>Myrmicinae</taxon>
        <taxon>Atta</taxon>
    </lineage>
</organism>
<name>A0A158N9A4_ATTCE</name>
<accession>A0A158N9A4</accession>
<evidence type="ECO:0000313" key="3">
    <source>
        <dbReference type="Proteomes" id="UP000005205"/>
    </source>
</evidence>
<feature type="domain" description="C2CD3 N-terminal C2" evidence="1">
    <location>
        <begin position="9"/>
        <end position="75"/>
    </location>
</feature>
<evidence type="ECO:0000313" key="2">
    <source>
        <dbReference type="EnsemblMetazoa" id="XP_012054112.1"/>
    </source>
</evidence>
<evidence type="ECO:0000259" key="1">
    <source>
        <dbReference type="Pfam" id="PF25339"/>
    </source>
</evidence>
<dbReference type="KEGG" id="acep:105617150"/>
<dbReference type="OrthoDB" id="79771at2759"/>
<dbReference type="EMBL" id="ADTU01009118">
    <property type="status" value="NOT_ANNOTATED_CDS"/>
    <property type="molecule type" value="Genomic_DNA"/>
</dbReference>